<dbReference type="RefSeq" id="WP_308985744.1">
    <property type="nucleotide sequence ID" value="NZ_JARXIC010000021.1"/>
</dbReference>
<accession>A0ABU1AM49</accession>
<dbReference type="SUPFAM" id="SSF53335">
    <property type="entry name" value="S-adenosyl-L-methionine-dependent methyltransferases"/>
    <property type="match status" value="1"/>
</dbReference>
<evidence type="ECO:0000313" key="3">
    <source>
        <dbReference type="Proteomes" id="UP001243717"/>
    </source>
</evidence>
<dbReference type="EMBL" id="JARXIC010000021">
    <property type="protein sequence ID" value="MDQ8195288.1"/>
    <property type="molecule type" value="Genomic_DNA"/>
</dbReference>
<dbReference type="GO" id="GO:0032259">
    <property type="term" value="P:methylation"/>
    <property type="evidence" value="ECO:0007669"/>
    <property type="project" value="UniProtKB-KW"/>
</dbReference>
<evidence type="ECO:0000259" key="1">
    <source>
        <dbReference type="Pfam" id="PF08241"/>
    </source>
</evidence>
<dbReference type="CDD" id="cd02440">
    <property type="entry name" value="AdoMet_MTases"/>
    <property type="match status" value="1"/>
</dbReference>
<dbReference type="PANTHER" id="PTHR43591:SF24">
    <property type="entry name" value="2-METHOXY-6-POLYPRENYL-1,4-BENZOQUINOL METHYLASE, MITOCHONDRIAL"/>
    <property type="match status" value="1"/>
</dbReference>
<dbReference type="PANTHER" id="PTHR43591">
    <property type="entry name" value="METHYLTRANSFERASE"/>
    <property type="match status" value="1"/>
</dbReference>
<feature type="domain" description="Methyltransferase type 11" evidence="1">
    <location>
        <begin position="69"/>
        <end position="161"/>
    </location>
</feature>
<proteinExistence type="predicted"/>
<dbReference type="GO" id="GO:0008168">
    <property type="term" value="F:methyltransferase activity"/>
    <property type="evidence" value="ECO:0007669"/>
    <property type="project" value="UniProtKB-KW"/>
</dbReference>
<organism evidence="2 3">
    <name type="scientific">Thalassobacterium sedimentorum</name>
    <dbReference type="NCBI Taxonomy" id="3041258"/>
    <lineage>
        <taxon>Bacteria</taxon>
        <taxon>Pseudomonadati</taxon>
        <taxon>Verrucomicrobiota</taxon>
        <taxon>Opitutia</taxon>
        <taxon>Puniceicoccales</taxon>
        <taxon>Coraliomargaritaceae</taxon>
        <taxon>Thalassobacterium</taxon>
    </lineage>
</organism>
<reference evidence="2 3" key="1">
    <citation type="submission" date="2023-04" db="EMBL/GenBank/DDBJ databases">
        <title>A novel bacteria isolated from coastal sediment.</title>
        <authorList>
            <person name="Liu X.-J."/>
            <person name="Du Z.-J."/>
        </authorList>
    </citation>
    <scope>NUCLEOTIDE SEQUENCE [LARGE SCALE GENOMIC DNA]</scope>
    <source>
        <strain evidence="2 3">SDUM461004</strain>
    </source>
</reference>
<keyword evidence="2" id="KW-0808">Transferase</keyword>
<dbReference type="Proteomes" id="UP001243717">
    <property type="component" value="Unassembled WGS sequence"/>
</dbReference>
<evidence type="ECO:0000313" key="2">
    <source>
        <dbReference type="EMBL" id="MDQ8195288.1"/>
    </source>
</evidence>
<sequence>MTNEPNLYDANQFLQLLALLRDHELEVSGMVATAYESVARDWDRKVARPALDQMLEDASARIPKGGRVLDAGCGTGHRIPEIRSAFQPDSITGVDTSTAMLDRARENTSSAFFTNGDLLNLPFESETFDAVVATWVMETLPDPKRAIEECLRVLKTGGILAYSYVNLPAHFKPGDHFHPSALHVIDEATREQEQLGANRIEFDDSAFALIKRHQRGLITTVVLGKCCNVEPHMLPINHR</sequence>
<comment type="caution">
    <text evidence="2">The sequence shown here is derived from an EMBL/GenBank/DDBJ whole genome shotgun (WGS) entry which is preliminary data.</text>
</comment>
<name>A0ABU1AM49_9BACT</name>
<keyword evidence="3" id="KW-1185">Reference proteome</keyword>
<dbReference type="Pfam" id="PF08241">
    <property type="entry name" value="Methyltransf_11"/>
    <property type="match status" value="1"/>
</dbReference>
<keyword evidence="2" id="KW-0489">Methyltransferase</keyword>
<dbReference type="Gene3D" id="3.40.50.150">
    <property type="entry name" value="Vaccinia Virus protein VP39"/>
    <property type="match status" value="1"/>
</dbReference>
<gene>
    <name evidence="2" type="ORF">QEH59_12685</name>
</gene>
<dbReference type="InterPro" id="IPR013216">
    <property type="entry name" value="Methyltransf_11"/>
</dbReference>
<dbReference type="EC" id="2.1.-.-" evidence="2"/>
<dbReference type="InterPro" id="IPR029063">
    <property type="entry name" value="SAM-dependent_MTases_sf"/>
</dbReference>
<protein>
    <submittedName>
        <fullName evidence="2">Class I SAM-dependent methyltransferase</fullName>
        <ecNumber evidence="2">2.1.-.-</ecNumber>
    </submittedName>
</protein>